<gene>
    <name evidence="2" type="primary">LOC107769427</name>
</gene>
<proteinExistence type="predicted"/>
<evidence type="ECO:0000313" key="2">
    <source>
        <dbReference type="RefSeq" id="XP_016444128.1"/>
    </source>
</evidence>
<dbReference type="InterPro" id="IPR001584">
    <property type="entry name" value="Integrase_cat-core"/>
</dbReference>
<dbReference type="InterPro" id="IPR050951">
    <property type="entry name" value="Retrovirus_Pol_polyprotein"/>
</dbReference>
<dbReference type="InterPro" id="IPR012337">
    <property type="entry name" value="RNaseH-like_sf"/>
</dbReference>
<dbReference type="AlphaFoldDB" id="A0A1S3XW13"/>
<dbReference type="SUPFAM" id="SSF53098">
    <property type="entry name" value="Ribonuclease H-like"/>
    <property type="match status" value="1"/>
</dbReference>
<dbReference type="OrthoDB" id="1936587at2759"/>
<dbReference type="InterPro" id="IPR043502">
    <property type="entry name" value="DNA/RNA_pol_sf"/>
</dbReference>
<protein>
    <recommendedName>
        <fullName evidence="1">Integrase catalytic domain-containing protein</fullName>
    </recommendedName>
</protein>
<organism evidence="2">
    <name type="scientific">Nicotiana tabacum</name>
    <name type="common">Common tobacco</name>
    <dbReference type="NCBI Taxonomy" id="4097"/>
    <lineage>
        <taxon>Eukaryota</taxon>
        <taxon>Viridiplantae</taxon>
        <taxon>Streptophyta</taxon>
        <taxon>Embryophyta</taxon>
        <taxon>Tracheophyta</taxon>
        <taxon>Spermatophyta</taxon>
        <taxon>Magnoliopsida</taxon>
        <taxon>eudicotyledons</taxon>
        <taxon>Gunneridae</taxon>
        <taxon>Pentapetalae</taxon>
        <taxon>asterids</taxon>
        <taxon>lamiids</taxon>
        <taxon>Solanales</taxon>
        <taxon>Solanaceae</taxon>
        <taxon>Nicotianoideae</taxon>
        <taxon>Nicotianeae</taxon>
        <taxon>Nicotiana</taxon>
    </lineage>
</organism>
<dbReference type="PaxDb" id="4097-A0A1S3XW13"/>
<dbReference type="SUPFAM" id="SSF56672">
    <property type="entry name" value="DNA/RNA polymerases"/>
    <property type="match status" value="1"/>
</dbReference>
<dbReference type="GO" id="GO:0015074">
    <property type="term" value="P:DNA integration"/>
    <property type="evidence" value="ECO:0007669"/>
    <property type="project" value="InterPro"/>
</dbReference>
<dbReference type="Gene3D" id="3.30.420.10">
    <property type="entry name" value="Ribonuclease H-like superfamily/Ribonuclease H"/>
    <property type="match status" value="1"/>
</dbReference>
<evidence type="ECO:0000259" key="1">
    <source>
        <dbReference type="PROSITE" id="PS50994"/>
    </source>
</evidence>
<dbReference type="PROSITE" id="PS50994">
    <property type="entry name" value="INTEGRASE"/>
    <property type="match status" value="1"/>
</dbReference>
<dbReference type="GO" id="GO:0003676">
    <property type="term" value="F:nucleic acid binding"/>
    <property type="evidence" value="ECO:0007669"/>
    <property type="project" value="InterPro"/>
</dbReference>
<dbReference type="KEGG" id="nta:107769427"/>
<dbReference type="PANTHER" id="PTHR37984:SF5">
    <property type="entry name" value="PROTEIN NYNRIN-LIKE"/>
    <property type="match status" value="1"/>
</dbReference>
<dbReference type="RefSeq" id="XP_016444128.1">
    <property type="nucleotide sequence ID" value="XM_016588642.1"/>
</dbReference>
<reference evidence="2" key="1">
    <citation type="submission" date="2025-08" db="UniProtKB">
        <authorList>
            <consortium name="RefSeq"/>
        </authorList>
    </citation>
    <scope>IDENTIFICATION</scope>
</reference>
<sequence>MKNAFMWIPECQKALKDLKRYLSGPPLLSKLMEGEQLLIYLAVSEVAISAILIREEEASAYIKIEEREVINFIWDNNICWFGVPKEITCDNGRQFIGFKVIKILERLKISQITSSPYHASVNGQVE</sequence>
<accession>A0A1S3XW13</accession>
<dbReference type="PANTHER" id="PTHR37984">
    <property type="entry name" value="PROTEIN CBG26694"/>
    <property type="match status" value="1"/>
</dbReference>
<feature type="domain" description="Integrase catalytic" evidence="1">
    <location>
        <begin position="5"/>
        <end position="126"/>
    </location>
</feature>
<name>A0A1S3XW13_TOBAC</name>
<dbReference type="InterPro" id="IPR036397">
    <property type="entry name" value="RNaseH_sf"/>
</dbReference>